<sequence>MTYGYARCLQIHRIAQTRVVAWWVAGSPGESGAVTREWRDVRVAAATGRKKGIDQITSFSFAWAVGWDRTGPWASNATARSVVFFESSSRRPPSCCSAPRRSQRALLLRAARSSPAPATSSSTRSGSTPRRRSDCGYPGLGLVSEDDGTLVLPVKSHRYRVFRIDYDTPTVVVSAADTDEHTPGCPRLRHMNLTIDTDSSWLRLTVSDSNDITSLYDCKKNASSLSSAVELSWCQEAVRGCIGSLSVR</sequence>
<protein>
    <submittedName>
        <fullName evidence="2">Uncharacterized protein</fullName>
    </submittedName>
</protein>
<organism evidence="2 3">
    <name type="scientific">Panicum hallii var. hallii</name>
    <dbReference type="NCBI Taxonomy" id="1504633"/>
    <lineage>
        <taxon>Eukaryota</taxon>
        <taxon>Viridiplantae</taxon>
        <taxon>Streptophyta</taxon>
        <taxon>Embryophyta</taxon>
        <taxon>Tracheophyta</taxon>
        <taxon>Spermatophyta</taxon>
        <taxon>Magnoliopsida</taxon>
        <taxon>Liliopsida</taxon>
        <taxon>Poales</taxon>
        <taxon>Poaceae</taxon>
        <taxon>PACMAD clade</taxon>
        <taxon>Panicoideae</taxon>
        <taxon>Panicodae</taxon>
        <taxon>Paniceae</taxon>
        <taxon>Panicinae</taxon>
        <taxon>Panicum</taxon>
        <taxon>Panicum sect. Panicum</taxon>
    </lineage>
</organism>
<dbReference type="EMBL" id="CM009753">
    <property type="protein sequence ID" value="PUZ55268.1"/>
    <property type="molecule type" value="Genomic_DNA"/>
</dbReference>
<reference evidence="2 3" key="1">
    <citation type="submission" date="2018-04" db="EMBL/GenBank/DDBJ databases">
        <title>WGS assembly of Panicum hallii var. hallii HAL2.</title>
        <authorList>
            <person name="Lovell J."/>
            <person name="Jenkins J."/>
            <person name="Lowry D."/>
            <person name="Mamidi S."/>
            <person name="Sreedasyam A."/>
            <person name="Weng X."/>
            <person name="Barry K."/>
            <person name="Bonette J."/>
            <person name="Campitelli B."/>
            <person name="Daum C."/>
            <person name="Gordon S."/>
            <person name="Gould B."/>
            <person name="Lipzen A."/>
            <person name="MacQueen A."/>
            <person name="Palacio-Mejia J."/>
            <person name="Plott C."/>
            <person name="Shakirov E."/>
            <person name="Shu S."/>
            <person name="Yoshinaga Y."/>
            <person name="Zane M."/>
            <person name="Rokhsar D."/>
            <person name="Grimwood J."/>
            <person name="Schmutz J."/>
            <person name="Juenger T."/>
        </authorList>
    </citation>
    <scope>NUCLEOTIDE SEQUENCE [LARGE SCALE GENOMIC DNA]</scope>
    <source>
        <strain evidence="3">cv. HAL2</strain>
    </source>
</reference>
<dbReference type="Gramene" id="PUZ55268">
    <property type="protein sequence ID" value="PUZ55268"/>
    <property type="gene ID" value="GQ55_5G199000"/>
</dbReference>
<dbReference type="Proteomes" id="UP000244336">
    <property type="component" value="Chromosome 5"/>
</dbReference>
<dbReference type="STRING" id="1504633.A0A2T7DI63"/>
<evidence type="ECO:0000313" key="2">
    <source>
        <dbReference type="EMBL" id="PUZ55268.1"/>
    </source>
</evidence>
<name>A0A2T7DI63_9POAL</name>
<dbReference type="AlphaFoldDB" id="A0A2T7DI63"/>
<evidence type="ECO:0000256" key="1">
    <source>
        <dbReference type="SAM" id="MobiDB-lite"/>
    </source>
</evidence>
<feature type="region of interest" description="Disordered" evidence="1">
    <location>
        <begin position="110"/>
        <end position="138"/>
    </location>
</feature>
<accession>A0A2T7DI63</accession>
<proteinExistence type="predicted"/>
<dbReference type="OrthoDB" id="635050at2759"/>
<evidence type="ECO:0000313" key="3">
    <source>
        <dbReference type="Proteomes" id="UP000244336"/>
    </source>
</evidence>
<keyword evidence="3" id="KW-1185">Reference proteome</keyword>
<feature type="compositionally biased region" description="Low complexity" evidence="1">
    <location>
        <begin position="110"/>
        <end position="128"/>
    </location>
</feature>
<gene>
    <name evidence="2" type="ORF">GQ55_5G199000</name>
</gene>